<dbReference type="RefSeq" id="WP_211853705.1">
    <property type="nucleotide sequence ID" value="NZ_JAAGBB010000019.1"/>
</dbReference>
<keyword evidence="4" id="KW-1185">Reference proteome</keyword>
<reference evidence="4" key="1">
    <citation type="journal article" date="2021" name="Syst. Appl. Microbiol.">
        <title>Roseomonas hellenica sp. nov., isolated from roots of wild-growing Alkanna tinctoria.</title>
        <authorList>
            <person name="Rat A."/>
            <person name="Naranjo H.D."/>
            <person name="Lebbe L."/>
            <person name="Cnockaert M."/>
            <person name="Krigas N."/>
            <person name="Grigoriadou K."/>
            <person name="Maloupa E."/>
            <person name="Willems A."/>
        </authorList>
    </citation>
    <scope>NUCLEOTIDE SEQUENCE [LARGE SCALE GENOMIC DNA]</scope>
    <source>
        <strain evidence="4">LMG 31523</strain>
    </source>
</reference>
<dbReference type="EMBL" id="JAAGBB010000019">
    <property type="protein sequence ID" value="MBR0666037.1"/>
    <property type="molecule type" value="Genomic_DNA"/>
</dbReference>
<evidence type="ECO:0000313" key="4">
    <source>
        <dbReference type="Proteomes" id="UP001196870"/>
    </source>
</evidence>
<dbReference type="Gene3D" id="3.40.190.10">
    <property type="entry name" value="Periplasmic binding protein-like II"/>
    <property type="match status" value="1"/>
</dbReference>
<accession>A0ABS5F0G9</accession>
<feature type="chain" id="PRO_5045206082" evidence="2">
    <location>
        <begin position="27"/>
        <end position="329"/>
    </location>
</feature>
<sequence>MPTRRDLIFSIAVVAALAASGRSASAQSFPNRPLRLVVPYPPGGNVDFTARLLAPVMSQVLGQPVVVDNRTGAGGILGTEAVARARSDGNTLLLGSTGPLSIFPAAIPRLPYDVLRDLAPIGIAYRVPIVLMVSRQLAVQSLAEFVARAKAEPRRFSAGTSGIGSGAHLAMELFNAGSGAGLVHVPYRGTGPALSDLIAGTIPVVFDQLSSALPLHADGRAFILGIASANRSPLLPEVPTLREVGLVEPELTTTLGLLAPAGTPPGALETLRAALVAAVADPAIRQRLGELGAEIAPAAEITPARYAAVIREETETSRRAVALGGIRLE</sequence>
<comment type="similarity">
    <text evidence="1">Belongs to the UPF0065 (bug) family.</text>
</comment>
<name>A0ABS5F0G9_9PROT</name>
<protein>
    <submittedName>
        <fullName evidence="3">Tripartite tricarboxylate transporter substrate binding protein</fullName>
    </submittedName>
</protein>
<dbReference type="Gene3D" id="3.40.190.150">
    <property type="entry name" value="Bordetella uptake gene, domain 1"/>
    <property type="match status" value="1"/>
</dbReference>
<dbReference type="InterPro" id="IPR042100">
    <property type="entry name" value="Bug_dom1"/>
</dbReference>
<dbReference type="PROSITE" id="PS51318">
    <property type="entry name" value="TAT"/>
    <property type="match status" value="1"/>
</dbReference>
<dbReference type="InterPro" id="IPR006311">
    <property type="entry name" value="TAT_signal"/>
</dbReference>
<dbReference type="PANTHER" id="PTHR42928:SF5">
    <property type="entry name" value="BLR1237 PROTEIN"/>
    <property type="match status" value="1"/>
</dbReference>
<dbReference type="PANTHER" id="PTHR42928">
    <property type="entry name" value="TRICARBOXYLATE-BINDING PROTEIN"/>
    <property type="match status" value="1"/>
</dbReference>
<evidence type="ECO:0000256" key="2">
    <source>
        <dbReference type="SAM" id="SignalP"/>
    </source>
</evidence>
<comment type="caution">
    <text evidence="3">The sequence shown here is derived from an EMBL/GenBank/DDBJ whole genome shotgun (WGS) entry which is preliminary data.</text>
</comment>
<dbReference type="Pfam" id="PF03401">
    <property type="entry name" value="TctC"/>
    <property type="match status" value="1"/>
</dbReference>
<evidence type="ECO:0000313" key="3">
    <source>
        <dbReference type="EMBL" id="MBR0666037.1"/>
    </source>
</evidence>
<evidence type="ECO:0000256" key="1">
    <source>
        <dbReference type="ARBA" id="ARBA00006987"/>
    </source>
</evidence>
<dbReference type="SUPFAM" id="SSF53850">
    <property type="entry name" value="Periplasmic binding protein-like II"/>
    <property type="match status" value="1"/>
</dbReference>
<feature type="signal peptide" evidence="2">
    <location>
        <begin position="1"/>
        <end position="26"/>
    </location>
</feature>
<dbReference type="Proteomes" id="UP001196870">
    <property type="component" value="Unassembled WGS sequence"/>
</dbReference>
<organism evidence="3 4">
    <name type="scientific">Plastoroseomonas hellenica</name>
    <dbReference type="NCBI Taxonomy" id="2687306"/>
    <lineage>
        <taxon>Bacteria</taxon>
        <taxon>Pseudomonadati</taxon>
        <taxon>Pseudomonadota</taxon>
        <taxon>Alphaproteobacteria</taxon>
        <taxon>Acetobacterales</taxon>
        <taxon>Acetobacteraceae</taxon>
        <taxon>Plastoroseomonas</taxon>
    </lineage>
</organism>
<keyword evidence="2" id="KW-0732">Signal</keyword>
<dbReference type="CDD" id="cd07012">
    <property type="entry name" value="PBP2_Bug_TTT"/>
    <property type="match status" value="1"/>
</dbReference>
<gene>
    <name evidence="3" type="ORF">GXW71_16880</name>
</gene>
<dbReference type="InterPro" id="IPR005064">
    <property type="entry name" value="BUG"/>
</dbReference>
<proteinExistence type="inferred from homology"/>
<dbReference type="PIRSF" id="PIRSF017082">
    <property type="entry name" value="YflP"/>
    <property type="match status" value="1"/>
</dbReference>